<keyword evidence="1" id="KW-0732">Signal</keyword>
<sequence length="374" mass="40249">MSLWQKTVVIVATVALTSFPLAAQAAPEIVDVTDPTAMMSAELLGETNPNLPYPQEEGVEAPADTDLLTEPGLAVVVADQSSEATSLEPVEGVSGEPLEISAPFDEAVPTLEAGITVFEDPEGDAATFIQPIDDGLRYLTAIESEEAGTEFSYVVQGAEDGYLQKITDDEYVLLSADDNYIVTVEAPWAIDSAGQELATSYTFEGNTLTQTVTYESDTEFPVLADPTWYYQVDHRSYTYITGKEKAAASRVIPELNRCFNCSFPVSGAPSYFPAVGAKINLNASPFSLIKIPAPVQVSHKGSVSFGFLALAGHFDGAGSTVSFRFYNDASGWLHINVYAKVVKDRGAVANDLNKRVASQTWANFLANLIRRTSL</sequence>
<accession>A0A4R5TXG0</accession>
<dbReference type="OrthoDB" id="4966348at2"/>
<keyword evidence="3" id="KW-1185">Reference proteome</keyword>
<evidence type="ECO:0000313" key="2">
    <source>
        <dbReference type="EMBL" id="TDK25830.1"/>
    </source>
</evidence>
<name>A0A4R5TXG0_9MICC</name>
<reference evidence="2 3" key="1">
    <citation type="submission" date="2019-03" db="EMBL/GenBank/DDBJ databases">
        <title>Arthrobacter sp. nov., an bacterium isolated from biocrust in Mu Us Desert.</title>
        <authorList>
            <person name="Lixiong L."/>
        </authorList>
    </citation>
    <scope>NUCLEOTIDE SEQUENCE [LARGE SCALE GENOMIC DNA]</scope>
    <source>
        <strain evidence="2 3">SLN-3</strain>
    </source>
</reference>
<comment type="caution">
    <text evidence="2">The sequence shown here is derived from an EMBL/GenBank/DDBJ whole genome shotgun (WGS) entry which is preliminary data.</text>
</comment>
<feature type="signal peptide" evidence="1">
    <location>
        <begin position="1"/>
        <end position="25"/>
    </location>
</feature>
<protein>
    <submittedName>
        <fullName evidence="2">Uncharacterized protein</fullName>
    </submittedName>
</protein>
<evidence type="ECO:0000256" key="1">
    <source>
        <dbReference type="SAM" id="SignalP"/>
    </source>
</evidence>
<dbReference type="EMBL" id="SMTK01000003">
    <property type="protein sequence ID" value="TDK25830.1"/>
    <property type="molecule type" value="Genomic_DNA"/>
</dbReference>
<gene>
    <name evidence="2" type="ORF">E2F48_11440</name>
</gene>
<feature type="chain" id="PRO_5020316738" evidence="1">
    <location>
        <begin position="26"/>
        <end position="374"/>
    </location>
</feature>
<dbReference type="RefSeq" id="WP_133404060.1">
    <property type="nucleotide sequence ID" value="NZ_SMTK01000003.1"/>
</dbReference>
<organism evidence="2 3">
    <name type="scientific">Arthrobacter crusticola</name>
    <dbReference type="NCBI Taxonomy" id="2547960"/>
    <lineage>
        <taxon>Bacteria</taxon>
        <taxon>Bacillati</taxon>
        <taxon>Actinomycetota</taxon>
        <taxon>Actinomycetes</taxon>
        <taxon>Micrococcales</taxon>
        <taxon>Micrococcaceae</taxon>
        <taxon>Arthrobacter</taxon>
    </lineage>
</organism>
<evidence type="ECO:0000313" key="3">
    <source>
        <dbReference type="Proteomes" id="UP000295411"/>
    </source>
</evidence>
<dbReference type="Proteomes" id="UP000295411">
    <property type="component" value="Unassembled WGS sequence"/>
</dbReference>
<proteinExistence type="predicted"/>
<dbReference type="AlphaFoldDB" id="A0A4R5TXG0"/>